<dbReference type="EMBL" id="JAWDGP010001217">
    <property type="protein sequence ID" value="KAK3793532.1"/>
    <property type="molecule type" value="Genomic_DNA"/>
</dbReference>
<proteinExistence type="predicted"/>
<organism evidence="1 2">
    <name type="scientific">Elysia crispata</name>
    <name type="common">lettuce slug</name>
    <dbReference type="NCBI Taxonomy" id="231223"/>
    <lineage>
        <taxon>Eukaryota</taxon>
        <taxon>Metazoa</taxon>
        <taxon>Spiralia</taxon>
        <taxon>Lophotrochozoa</taxon>
        <taxon>Mollusca</taxon>
        <taxon>Gastropoda</taxon>
        <taxon>Heterobranchia</taxon>
        <taxon>Euthyneura</taxon>
        <taxon>Panpulmonata</taxon>
        <taxon>Sacoglossa</taxon>
        <taxon>Placobranchoidea</taxon>
        <taxon>Plakobranchidae</taxon>
        <taxon>Elysia</taxon>
    </lineage>
</organism>
<reference evidence="1" key="1">
    <citation type="journal article" date="2023" name="G3 (Bethesda)">
        <title>A reference genome for the long-term kleptoplast-retaining sea slug Elysia crispata morphotype clarki.</title>
        <authorList>
            <person name="Eastman K.E."/>
            <person name="Pendleton A.L."/>
            <person name="Shaikh M.A."/>
            <person name="Suttiyut T."/>
            <person name="Ogas R."/>
            <person name="Tomko P."/>
            <person name="Gavelis G."/>
            <person name="Widhalm J.R."/>
            <person name="Wisecaver J.H."/>
        </authorList>
    </citation>
    <scope>NUCLEOTIDE SEQUENCE</scope>
    <source>
        <strain evidence="1">ECLA1</strain>
    </source>
</reference>
<evidence type="ECO:0000313" key="1">
    <source>
        <dbReference type="EMBL" id="KAK3793532.1"/>
    </source>
</evidence>
<dbReference type="Proteomes" id="UP001283361">
    <property type="component" value="Unassembled WGS sequence"/>
</dbReference>
<accession>A0AAE1E4B5</accession>
<gene>
    <name evidence="1" type="ORF">RRG08_023850</name>
</gene>
<dbReference type="AlphaFoldDB" id="A0AAE1E4B5"/>
<sequence length="89" mass="10194">MTQDILVMRDWEYTVKIHHTPALIGEKEEAMPNVWPRVTESIPLDFFVAGSNYGNVRPPFEHKALFDSFAQVVGEYRVWIPVVGGDFLS</sequence>
<name>A0AAE1E4B5_9GAST</name>
<comment type="caution">
    <text evidence="1">The sequence shown here is derived from an EMBL/GenBank/DDBJ whole genome shotgun (WGS) entry which is preliminary data.</text>
</comment>
<evidence type="ECO:0000313" key="2">
    <source>
        <dbReference type="Proteomes" id="UP001283361"/>
    </source>
</evidence>
<keyword evidence="2" id="KW-1185">Reference proteome</keyword>
<protein>
    <submittedName>
        <fullName evidence="1">Uncharacterized protein</fullName>
    </submittedName>
</protein>